<dbReference type="PANTHER" id="PTHR32154">
    <property type="entry name" value="PYRUVATE-FLAVODOXIN OXIDOREDUCTASE-RELATED"/>
    <property type="match status" value="1"/>
</dbReference>
<keyword evidence="1" id="KW-0560">Oxidoreductase</keyword>
<organism evidence="3 4">
    <name type="scientific">Phytophthora rubi</name>
    <dbReference type="NCBI Taxonomy" id="129364"/>
    <lineage>
        <taxon>Eukaryota</taxon>
        <taxon>Sar</taxon>
        <taxon>Stramenopiles</taxon>
        <taxon>Oomycota</taxon>
        <taxon>Peronosporomycetes</taxon>
        <taxon>Peronosporales</taxon>
        <taxon>Peronosporaceae</taxon>
        <taxon>Phytophthora</taxon>
    </lineage>
</organism>
<protein>
    <recommendedName>
        <fullName evidence="2">Pyruvate flavodoxin/ferredoxin oxidoreductase pyrimidine binding domain-containing protein</fullName>
    </recommendedName>
</protein>
<dbReference type="Gene3D" id="3.40.50.970">
    <property type="match status" value="1"/>
</dbReference>
<evidence type="ECO:0000313" key="3">
    <source>
        <dbReference type="EMBL" id="KAE9356105.1"/>
    </source>
</evidence>
<evidence type="ECO:0000313" key="4">
    <source>
        <dbReference type="Proteomes" id="UP000434957"/>
    </source>
</evidence>
<reference evidence="3 4" key="1">
    <citation type="submission" date="2018-08" db="EMBL/GenBank/DDBJ databases">
        <title>Genomic investigation of the strawberry pathogen Phytophthora fragariae indicates pathogenicity is determined by transcriptional variation in three key races.</title>
        <authorList>
            <person name="Adams T.M."/>
            <person name="Armitage A.D."/>
            <person name="Sobczyk M.K."/>
            <person name="Bates H.J."/>
            <person name="Dunwell J.M."/>
            <person name="Nellist C.F."/>
            <person name="Harrison R.J."/>
        </authorList>
    </citation>
    <scope>NUCLEOTIDE SEQUENCE [LARGE SCALE GENOMIC DNA]</scope>
    <source>
        <strain evidence="3 4">SCRP333</strain>
    </source>
</reference>
<dbReference type="InterPro" id="IPR002880">
    <property type="entry name" value="Pyrv_Fd/Flavodoxin_OxRdtase_N"/>
</dbReference>
<dbReference type="InterPro" id="IPR050722">
    <property type="entry name" value="Pyruvate:ferred/Flavod_OxRd"/>
</dbReference>
<dbReference type="Proteomes" id="UP000434957">
    <property type="component" value="Unassembled WGS sequence"/>
</dbReference>
<dbReference type="GO" id="GO:0016491">
    <property type="term" value="F:oxidoreductase activity"/>
    <property type="evidence" value="ECO:0007669"/>
    <property type="project" value="UniProtKB-KW"/>
</dbReference>
<evidence type="ECO:0000259" key="2">
    <source>
        <dbReference type="Pfam" id="PF01855"/>
    </source>
</evidence>
<keyword evidence="4" id="KW-1185">Reference proteome</keyword>
<dbReference type="PANTHER" id="PTHR32154:SF0">
    <property type="entry name" value="PYRUVATE-FLAVODOXIN OXIDOREDUCTASE-RELATED"/>
    <property type="match status" value="1"/>
</dbReference>
<proteinExistence type="predicted"/>
<dbReference type="AlphaFoldDB" id="A0A6A4G5T4"/>
<gene>
    <name evidence="3" type="ORF">PR003_g2496</name>
</gene>
<dbReference type="GO" id="GO:0006979">
    <property type="term" value="P:response to oxidative stress"/>
    <property type="evidence" value="ECO:0007669"/>
    <property type="project" value="TreeGrafter"/>
</dbReference>
<sequence length="474" mass="50627">MAHATWSYIATRRRILRLEKGRSCPGRSLLRWWRSHSRSIIVSVNTTTSPSAKQCCQDRWSLALPAFWDTIERGLATPRPGAADAVRGALAGSASLAALIPSQTLLLFLPNIFQLARGAASSAPALFHVACESIRSGMTISSSYEQLYALQHSGALLLNSTSPQECHDLAVVAHVAQHLYKLLVYFYDGAREAREIAKVITPTEKSLVTLTASTFGDVQAGDTGKQDAEYVVVVVGEAAAALKQATACEQILGDKVGVVNVHLLLPGSHKLFAQALSLWSGGEFRNLTVSVGMARTVIRHSATSFSRRAFVVSKSEGLYYAALVNAASESSQATKFNVVLGEPQELDGSVAYTKPFLLYGFDDVEADGARAATETISEGRVRAIPKRATSLIVDVLGENDSDTPTASLAPSPLHKLRATAAHSELSGVFVHTDRFCCDDAVPHVTGHVSSSIFDYPLLAADASAAHKKPSSAPV</sequence>
<feature type="domain" description="Pyruvate flavodoxin/ferredoxin oxidoreductase pyrimidine binding" evidence="2">
    <location>
        <begin position="81"/>
        <end position="208"/>
    </location>
</feature>
<name>A0A6A4G5T4_9STRA</name>
<dbReference type="Pfam" id="PF01855">
    <property type="entry name" value="POR_N"/>
    <property type="match status" value="1"/>
</dbReference>
<dbReference type="EMBL" id="QXFT01000079">
    <property type="protein sequence ID" value="KAE9356105.1"/>
    <property type="molecule type" value="Genomic_DNA"/>
</dbReference>
<comment type="caution">
    <text evidence="3">The sequence shown here is derived from an EMBL/GenBank/DDBJ whole genome shotgun (WGS) entry which is preliminary data.</text>
</comment>
<accession>A0A6A4G5T4</accession>
<evidence type="ECO:0000256" key="1">
    <source>
        <dbReference type="ARBA" id="ARBA00023002"/>
    </source>
</evidence>